<feature type="region of interest" description="Disordered" evidence="1">
    <location>
        <begin position="100"/>
        <end position="127"/>
    </location>
</feature>
<evidence type="ECO:0000313" key="3">
    <source>
        <dbReference type="EMBL" id="CZS92835.1"/>
    </source>
</evidence>
<dbReference type="EMBL" id="FJUW01000006">
    <property type="protein sequence ID" value="CZS92835.1"/>
    <property type="molecule type" value="Genomic_DNA"/>
</dbReference>
<proteinExistence type="predicted"/>
<feature type="compositionally biased region" description="Low complexity" evidence="1">
    <location>
        <begin position="387"/>
        <end position="396"/>
    </location>
</feature>
<feature type="compositionally biased region" description="Low complexity" evidence="1">
    <location>
        <begin position="458"/>
        <end position="479"/>
    </location>
</feature>
<sequence>MAAPEFVASASPSRLRTEDVPENDIPIQSALPRPVPETFQRRPNRNIDIHHPHYPRGSNLLLRLFAPDSPHGGLHYGYLLAVCGIITGNRWDGWLVRSGSESGGAGSGGGREEGGGGEGAGGRRTHIPHHELLPAGKYDFYLDHSTFEEPYPVCLSFRQWQFPHSNLPPGDWRSCSTPPSDLPGGRQLSASNLSTTLTLRDASCRMSGSAEGTQIAHIIPRTESDWHQRNSMYTYHVLSSRSLDEDLSNLLLLRADLHINFDRTKFVFLPKSGLGGDPQVIVHLVEQSIEYEYLYHNRAVLELKDIAPEFLFARLAWTIFPFLEAFLESGGRRRVIILRTDLIPETKWMDRDTILEIGPASQRVRGGKKRARVAYIDAGENVSIEQLENQEQEYQNTPRRKRRRRASLSNPDKYDKFSSTIHPKRARHYYKPTTPLSSPPPLSFDSLVPTANSMFPEARSQSQSQSQLQAQSQSTQLRRTPSDAHVHDQNQPISPQELLLSPSQTHPTAPSRRSSHADSPLDTLRLPTLQNSSSPTSSPVNLCHPPSHDALDTLKATWLDKERQRSDIQHTWQEEKEWAKEITEEGQVMNQEEAARLLAHYGAEFKED</sequence>
<evidence type="ECO:0000259" key="2">
    <source>
        <dbReference type="Pfam" id="PF13391"/>
    </source>
</evidence>
<feature type="compositionally biased region" description="Polar residues" evidence="1">
    <location>
        <begin position="528"/>
        <end position="540"/>
    </location>
</feature>
<feature type="domain" description="HNH nuclease" evidence="2">
    <location>
        <begin position="204"/>
        <end position="268"/>
    </location>
</feature>
<feature type="compositionally biased region" description="Polar residues" evidence="1">
    <location>
        <begin position="501"/>
        <end position="512"/>
    </location>
</feature>
<comment type="caution">
    <text evidence="3">The sequence shown here is derived from an EMBL/GenBank/DDBJ whole genome shotgun (WGS) entry which is preliminary data.</text>
</comment>
<reference evidence="4" key="1">
    <citation type="submission" date="2016-03" db="EMBL/GenBank/DDBJ databases">
        <authorList>
            <person name="Ploux O."/>
        </authorList>
    </citation>
    <scope>NUCLEOTIDE SEQUENCE [LARGE SCALE GENOMIC DNA]</scope>
    <source>
        <strain evidence="4">UK7</strain>
    </source>
</reference>
<accession>A0A1E1K406</accession>
<dbReference type="InterPro" id="IPR003615">
    <property type="entry name" value="HNH_nuc"/>
</dbReference>
<dbReference type="InParanoid" id="A0A1E1K406"/>
<name>A0A1E1K406_9HELO</name>
<protein>
    <recommendedName>
        <fullName evidence="2">HNH nuclease domain-containing protein</fullName>
    </recommendedName>
</protein>
<dbReference type="Pfam" id="PF13391">
    <property type="entry name" value="HNH_2"/>
    <property type="match status" value="1"/>
</dbReference>
<feature type="region of interest" description="Disordered" evidence="1">
    <location>
        <begin position="387"/>
        <end position="543"/>
    </location>
</feature>
<evidence type="ECO:0000256" key="1">
    <source>
        <dbReference type="SAM" id="MobiDB-lite"/>
    </source>
</evidence>
<dbReference type="Proteomes" id="UP000178129">
    <property type="component" value="Unassembled WGS sequence"/>
</dbReference>
<organism evidence="3 4">
    <name type="scientific">Rhynchosporium graminicola</name>
    <dbReference type="NCBI Taxonomy" id="2792576"/>
    <lineage>
        <taxon>Eukaryota</taxon>
        <taxon>Fungi</taxon>
        <taxon>Dikarya</taxon>
        <taxon>Ascomycota</taxon>
        <taxon>Pezizomycotina</taxon>
        <taxon>Leotiomycetes</taxon>
        <taxon>Helotiales</taxon>
        <taxon>Ploettnerulaceae</taxon>
        <taxon>Rhynchosporium</taxon>
    </lineage>
</organism>
<dbReference type="AlphaFoldDB" id="A0A1E1K406"/>
<feature type="region of interest" description="Disordered" evidence="1">
    <location>
        <begin position="1"/>
        <end position="51"/>
    </location>
</feature>
<keyword evidence="4" id="KW-1185">Reference proteome</keyword>
<gene>
    <name evidence="3" type="ORF">RCO7_11518</name>
</gene>
<evidence type="ECO:0000313" key="4">
    <source>
        <dbReference type="Proteomes" id="UP000178129"/>
    </source>
</evidence>